<evidence type="ECO:0000313" key="2">
    <source>
        <dbReference type="Proteomes" id="UP001055072"/>
    </source>
</evidence>
<evidence type="ECO:0000313" key="1">
    <source>
        <dbReference type="EMBL" id="KAI0093034.1"/>
    </source>
</evidence>
<comment type="caution">
    <text evidence="1">The sequence shown here is derived from an EMBL/GenBank/DDBJ whole genome shotgun (WGS) entry which is preliminary data.</text>
</comment>
<name>A0ACB8UFH6_9APHY</name>
<proteinExistence type="predicted"/>
<sequence length="218" mass="24756">MRPEDIEKAQRVAAKSREERLQSDLFTLKKINAAFDVYKVALRNAKSSTDCVAEQLANTNALLDKYVTILAKSEKVTRLLLDEQWEGAEADEAQIEREIREEEERLRKEEEERELTAQRERERLEREEEERKAKVERERLDREKQESVRSGSRGGGVRGVRGTRASMRGMRGSTSSHVRSTSTTSRSTPPSASSSIPTRRTGSTSTSRGSSRVSTVRK</sequence>
<protein>
    <submittedName>
        <fullName evidence="1">DASH complex subunit Duo1-domain-containing protein</fullName>
    </submittedName>
</protein>
<gene>
    <name evidence="1" type="ORF">BDY19DRAFT_921658</name>
</gene>
<keyword evidence="2" id="KW-1185">Reference proteome</keyword>
<reference evidence="1" key="1">
    <citation type="journal article" date="2021" name="Environ. Microbiol.">
        <title>Gene family expansions and transcriptome signatures uncover fungal adaptations to wood decay.</title>
        <authorList>
            <person name="Hage H."/>
            <person name="Miyauchi S."/>
            <person name="Viragh M."/>
            <person name="Drula E."/>
            <person name="Min B."/>
            <person name="Chaduli D."/>
            <person name="Navarro D."/>
            <person name="Favel A."/>
            <person name="Norest M."/>
            <person name="Lesage-Meessen L."/>
            <person name="Balint B."/>
            <person name="Merenyi Z."/>
            <person name="de Eugenio L."/>
            <person name="Morin E."/>
            <person name="Martinez A.T."/>
            <person name="Baldrian P."/>
            <person name="Stursova M."/>
            <person name="Martinez M.J."/>
            <person name="Novotny C."/>
            <person name="Magnuson J.K."/>
            <person name="Spatafora J.W."/>
            <person name="Maurice S."/>
            <person name="Pangilinan J."/>
            <person name="Andreopoulos W."/>
            <person name="LaButti K."/>
            <person name="Hundley H."/>
            <person name="Na H."/>
            <person name="Kuo A."/>
            <person name="Barry K."/>
            <person name="Lipzen A."/>
            <person name="Henrissat B."/>
            <person name="Riley R."/>
            <person name="Ahrendt S."/>
            <person name="Nagy L.G."/>
            <person name="Grigoriev I.V."/>
            <person name="Martin F."/>
            <person name="Rosso M.N."/>
        </authorList>
    </citation>
    <scope>NUCLEOTIDE SEQUENCE</scope>
    <source>
        <strain evidence="1">CBS 384.51</strain>
    </source>
</reference>
<accession>A0ACB8UFH6</accession>
<dbReference type="Proteomes" id="UP001055072">
    <property type="component" value="Unassembled WGS sequence"/>
</dbReference>
<organism evidence="1 2">
    <name type="scientific">Irpex rosettiformis</name>
    <dbReference type="NCBI Taxonomy" id="378272"/>
    <lineage>
        <taxon>Eukaryota</taxon>
        <taxon>Fungi</taxon>
        <taxon>Dikarya</taxon>
        <taxon>Basidiomycota</taxon>
        <taxon>Agaricomycotina</taxon>
        <taxon>Agaricomycetes</taxon>
        <taxon>Polyporales</taxon>
        <taxon>Irpicaceae</taxon>
        <taxon>Irpex</taxon>
    </lineage>
</organism>
<dbReference type="EMBL" id="MU274902">
    <property type="protein sequence ID" value="KAI0093034.1"/>
    <property type="molecule type" value="Genomic_DNA"/>
</dbReference>